<protein>
    <submittedName>
        <fullName evidence="1">Transcriptional modulator of MazE/toxin, MazF</fullName>
    </submittedName>
</protein>
<dbReference type="Pfam" id="PF02452">
    <property type="entry name" value="PemK_toxin"/>
    <property type="match status" value="1"/>
</dbReference>
<name>Q21BS5_RHOPB</name>
<evidence type="ECO:0000313" key="1">
    <source>
        <dbReference type="EMBL" id="ABD86161.1"/>
    </source>
</evidence>
<dbReference type="STRING" id="316056.RPC_0586"/>
<dbReference type="GO" id="GO:0003677">
    <property type="term" value="F:DNA binding"/>
    <property type="evidence" value="ECO:0007669"/>
    <property type="project" value="InterPro"/>
</dbReference>
<dbReference type="PANTHER" id="PTHR33988">
    <property type="entry name" value="ENDORIBONUCLEASE MAZF-RELATED"/>
    <property type="match status" value="1"/>
</dbReference>
<dbReference type="KEGG" id="rpc:RPC_0586"/>
<dbReference type="GO" id="GO:0016075">
    <property type="term" value="P:rRNA catabolic process"/>
    <property type="evidence" value="ECO:0007669"/>
    <property type="project" value="TreeGrafter"/>
</dbReference>
<reference evidence="1" key="1">
    <citation type="submission" date="2006-03" db="EMBL/GenBank/DDBJ databases">
        <title>Complete sequence of Rhodopseudomonas palustris BisB18.</title>
        <authorList>
            <consortium name="US DOE Joint Genome Institute"/>
            <person name="Copeland A."/>
            <person name="Lucas S."/>
            <person name="Lapidus A."/>
            <person name="Barry K."/>
            <person name="Detter J.C."/>
            <person name="Glavina del Rio T."/>
            <person name="Hammon N."/>
            <person name="Israni S."/>
            <person name="Dalin E."/>
            <person name="Tice H."/>
            <person name="Pitluck S."/>
            <person name="Chain P."/>
            <person name="Malfatti S."/>
            <person name="Shin M."/>
            <person name="Vergez L."/>
            <person name="Schmutz J."/>
            <person name="Larimer F."/>
            <person name="Land M."/>
            <person name="Hauser L."/>
            <person name="Pelletier D.A."/>
            <person name="Kyrpides N."/>
            <person name="Anderson I."/>
            <person name="Oda Y."/>
            <person name="Harwood C.S."/>
            <person name="Richardson P."/>
        </authorList>
    </citation>
    <scope>NUCLEOTIDE SEQUENCE [LARGE SCALE GENOMIC DNA]</scope>
    <source>
        <strain evidence="1">BisB18</strain>
    </source>
</reference>
<gene>
    <name evidence="1" type="ordered locus">RPC_0586</name>
</gene>
<dbReference type="eggNOG" id="COG2337">
    <property type="taxonomic scope" value="Bacteria"/>
</dbReference>
<proteinExistence type="predicted"/>
<dbReference type="GO" id="GO:0004521">
    <property type="term" value="F:RNA endonuclease activity"/>
    <property type="evidence" value="ECO:0007669"/>
    <property type="project" value="TreeGrafter"/>
</dbReference>
<dbReference type="Gene3D" id="2.30.30.110">
    <property type="match status" value="1"/>
</dbReference>
<sequence>MGRLEVRRGDVVLVVAQGDLGKPRPGVIVQADELGNTTTSILICPMSSDLSEFRRTRPIVEPSADNGLHVRSQIMVDKVNALRRDRIRGVIGRIDADTAEHLDRALLVVLGLAR</sequence>
<dbReference type="InterPro" id="IPR003477">
    <property type="entry name" value="PemK-like"/>
</dbReference>
<dbReference type="HOGENOM" id="CLU_121823_3_2_5"/>
<dbReference type="AlphaFoldDB" id="Q21BS5"/>
<dbReference type="SUPFAM" id="SSF50118">
    <property type="entry name" value="Cell growth inhibitor/plasmid maintenance toxic component"/>
    <property type="match status" value="1"/>
</dbReference>
<accession>Q21BS5</accession>
<dbReference type="EMBL" id="CP000301">
    <property type="protein sequence ID" value="ABD86161.1"/>
    <property type="molecule type" value="Genomic_DNA"/>
</dbReference>
<dbReference type="GO" id="GO:0006402">
    <property type="term" value="P:mRNA catabolic process"/>
    <property type="evidence" value="ECO:0007669"/>
    <property type="project" value="TreeGrafter"/>
</dbReference>
<dbReference type="InterPro" id="IPR011067">
    <property type="entry name" value="Plasmid_toxin/cell-grow_inhib"/>
</dbReference>
<organism evidence="1">
    <name type="scientific">Rhodopseudomonas palustris (strain BisB18)</name>
    <dbReference type="NCBI Taxonomy" id="316056"/>
    <lineage>
        <taxon>Bacteria</taxon>
        <taxon>Pseudomonadati</taxon>
        <taxon>Pseudomonadota</taxon>
        <taxon>Alphaproteobacteria</taxon>
        <taxon>Hyphomicrobiales</taxon>
        <taxon>Nitrobacteraceae</taxon>
        <taxon>Rhodopseudomonas</taxon>
    </lineage>
</organism>